<name>A0A5C3EYY3_9BASI</name>
<evidence type="ECO:0000313" key="1">
    <source>
        <dbReference type="EMBL" id="SPO36359.1"/>
    </source>
</evidence>
<keyword evidence="2" id="KW-1185">Reference proteome</keyword>
<dbReference type="Proteomes" id="UP000323386">
    <property type="component" value="Unassembled WGS sequence"/>
</dbReference>
<accession>A0A5C3EYY3</accession>
<sequence>MPLGIPQLQQCQLVSVIKSATAVIHSGQYCCHRALLPSLCCCTLIICSFLFLRSIDCSALRCTAPCINVSPPPPIDAVPGQPCECLLAIAVLLPRHATQSASFLVA</sequence>
<evidence type="ECO:0000313" key="2">
    <source>
        <dbReference type="Proteomes" id="UP000323386"/>
    </source>
</evidence>
<organism evidence="1 2">
    <name type="scientific">Pseudozyma flocculosa</name>
    <dbReference type="NCBI Taxonomy" id="84751"/>
    <lineage>
        <taxon>Eukaryota</taxon>
        <taxon>Fungi</taxon>
        <taxon>Dikarya</taxon>
        <taxon>Basidiomycota</taxon>
        <taxon>Ustilaginomycotina</taxon>
        <taxon>Ustilaginomycetes</taxon>
        <taxon>Ustilaginales</taxon>
        <taxon>Ustilaginaceae</taxon>
        <taxon>Pseudozyma</taxon>
    </lineage>
</organism>
<gene>
    <name evidence="1" type="ORF">PSFLO_01830</name>
</gene>
<protein>
    <submittedName>
        <fullName evidence="1">Uncharacterized protein</fullName>
    </submittedName>
</protein>
<reference evidence="1 2" key="1">
    <citation type="submission" date="2018-03" db="EMBL/GenBank/DDBJ databases">
        <authorList>
            <person name="Guldener U."/>
        </authorList>
    </citation>
    <scope>NUCLEOTIDE SEQUENCE [LARGE SCALE GENOMIC DNA]</scope>
    <source>
        <strain evidence="1 2">DAOM196992</strain>
    </source>
</reference>
<proteinExistence type="predicted"/>
<dbReference type="EMBL" id="OOIP01000004">
    <property type="protein sequence ID" value="SPO36359.1"/>
    <property type="molecule type" value="Genomic_DNA"/>
</dbReference>
<dbReference type="AlphaFoldDB" id="A0A5C3EYY3"/>